<reference evidence="2" key="1">
    <citation type="submission" date="2016-06" db="EMBL/GenBank/DDBJ databases">
        <authorList>
            <person name="Varghese N."/>
            <person name="Submissions Spin"/>
        </authorList>
    </citation>
    <scope>NUCLEOTIDE SEQUENCE [LARGE SCALE GENOMIC DNA]</scope>
    <source>
        <strain evidence="2">DSM 43168</strain>
    </source>
</reference>
<dbReference type="RefSeq" id="WP_074472951.1">
    <property type="nucleotide sequence ID" value="NZ_FMCT01000002.1"/>
</dbReference>
<protein>
    <submittedName>
        <fullName evidence="1">Uncharacterized protein</fullName>
    </submittedName>
</protein>
<accession>A0A1C4V7P5</accession>
<evidence type="ECO:0000313" key="1">
    <source>
        <dbReference type="EMBL" id="SCE79896.1"/>
    </source>
</evidence>
<keyword evidence="2" id="KW-1185">Reference proteome</keyword>
<evidence type="ECO:0000313" key="2">
    <source>
        <dbReference type="Proteomes" id="UP000183585"/>
    </source>
</evidence>
<gene>
    <name evidence="1" type="ORF">GA0070563_10289</name>
</gene>
<sequence>MRTLGFFRELEPHRVDLFKCSIADAVRGVSGRHDDEIVGYLDSGIPLIDIMETTTDVLGGDARISGGSSILTDGTWVWRQDLSYYVKNYHLELDRDFVEHAMKMKFAIPEPDHSSLLALADSVLREVLDMS</sequence>
<dbReference type="Proteomes" id="UP000183585">
    <property type="component" value="Unassembled WGS sequence"/>
</dbReference>
<dbReference type="EMBL" id="FMCT01000002">
    <property type="protein sequence ID" value="SCE79896.1"/>
    <property type="molecule type" value="Genomic_DNA"/>
</dbReference>
<organism evidence="1 2">
    <name type="scientific">Micromonospora carbonacea</name>
    <dbReference type="NCBI Taxonomy" id="47853"/>
    <lineage>
        <taxon>Bacteria</taxon>
        <taxon>Bacillati</taxon>
        <taxon>Actinomycetota</taxon>
        <taxon>Actinomycetes</taxon>
        <taxon>Micromonosporales</taxon>
        <taxon>Micromonosporaceae</taxon>
        <taxon>Micromonospora</taxon>
    </lineage>
</organism>
<dbReference type="AlphaFoldDB" id="A0A1C4V7P5"/>
<name>A0A1C4V7P5_9ACTN</name>
<proteinExistence type="predicted"/>